<name>A0A7J7KCN3_BUGNE</name>
<dbReference type="Proteomes" id="UP000593567">
    <property type="component" value="Unassembled WGS sequence"/>
</dbReference>
<evidence type="ECO:0000313" key="2">
    <source>
        <dbReference type="Proteomes" id="UP000593567"/>
    </source>
</evidence>
<dbReference type="EMBL" id="VXIV02000725">
    <property type="protein sequence ID" value="KAF6036420.1"/>
    <property type="molecule type" value="Genomic_DNA"/>
</dbReference>
<gene>
    <name evidence="1" type="ORF">EB796_005264</name>
</gene>
<accession>A0A7J7KCN3</accession>
<organism evidence="1 2">
    <name type="scientific">Bugula neritina</name>
    <name type="common">Brown bryozoan</name>
    <name type="synonym">Sertularia neritina</name>
    <dbReference type="NCBI Taxonomy" id="10212"/>
    <lineage>
        <taxon>Eukaryota</taxon>
        <taxon>Metazoa</taxon>
        <taxon>Spiralia</taxon>
        <taxon>Lophotrochozoa</taxon>
        <taxon>Bryozoa</taxon>
        <taxon>Gymnolaemata</taxon>
        <taxon>Cheilostomatida</taxon>
        <taxon>Flustrina</taxon>
        <taxon>Buguloidea</taxon>
        <taxon>Bugulidae</taxon>
        <taxon>Bugula</taxon>
    </lineage>
</organism>
<proteinExistence type="predicted"/>
<sequence length="184" mass="19862">MWNLYAGNHPDLHDNYMDPPGQIMIHSDSGRSVSPCSPSKSKEAFNVFYGAQSMSANPLTTSAMVEMQKLCLLSSLAQCDAAKPAPQTVDHNGNVGHANSSCFLKCPQQSTVSGVITPNNMAVDVLSHHQMLPQNAVHVDVLAATSVGSLSFHQSLADMKRHAQLTLSIHTRLNISPKALKHFC</sequence>
<evidence type="ECO:0000313" key="1">
    <source>
        <dbReference type="EMBL" id="KAF6036420.1"/>
    </source>
</evidence>
<dbReference type="AlphaFoldDB" id="A0A7J7KCN3"/>
<comment type="caution">
    <text evidence="1">The sequence shown here is derived from an EMBL/GenBank/DDBJ whole genome shotgun (WGS) entry which is preliminary data.</text>
</comment>
<keyword evidence="2" id="KW-1185">Reference proteome</keyword>
<reference evidence="1" key="1">
    <citation type="submission" date="2020-06" db="EMBL/GenBank/DDBJ databases">
        <title>Draft genome of Bugula neritina, a colonial animal packing powerful symbionts and potential medicines.</title>
        <authorList>
            <person name="Rayko M."/>
        </authorList>
    </citation>
    <scope>NUCLEOTIDE SEQUENCE [LARGE SCALE GENOMIC DNA]</scope>
    <source>
        <strain evidence="1">Kwan_BN1</strain>
    </source>
</reference>
<protein>
    <submittedName>
        <fullName evidence="1">Uncharacterized protein</fullName>
    </submittedName>
</protein>